<feature type="active site" description="Glycyl thioester intermediate" evidence="13">
    <location>
        <position position="218"/>
    </location>
</feature>
<evidence type="ECO:0000256" key="8">
    <source>
        <dbReference type="ARBA" id="ARBA00059368"/>
    </source>
</evidence>
<dbReference type="GO" id="GO:0004140">
    <property type="term" value="F:dephospho-CoA kinase activity"/>
    <property type="evidence" value="ECO:0007669"/>
    <property type="project" value="UniProtKB-EC"/>
</dbReference>
<dbReference type="SUPFAM" id="SSF52540">
    <property type="entry name" value="P-loop containing nucleoside triphosphate hydrolases"/>
    <property type="match status" value="1"/>
</dbReference>
<evidence type="ECO:0000256" key="10">
    <source>
        <dbReference type="ARBA" id="ARBA00066359"/>
    </source>
</evidence>
<dbReference type="Pfam" id="PF01121">
    <property type="entry name" value="CoaE"/>
    <property type="match status" value="1"/>
</dbReference>
<comment type="pathway">
    <text evidence="9">Cofactor biosynthesis; coenzyme A biosynthesis; CoA from (R)-pantothenate: step 5/5.</text>
</comment>
<dbReference type="GO" id="GO:0061631">
    <property type="term" value="F:ubiquitin conjugating enzyme activity"/>
    <property type="evidence" value="ECO:0007669"/>
    <property type="project" value="UniProtKB-EC"/>
</dbReference>
<evidence type="ECO:0000256" key="5">
    <source>
        <dbReference type="ARBA" id="ARBA00022786"/>
    </source>
</evidence>
<dbReference type="Pfam" id="PF00179">
    <property type="entry name" value="UQ_con"/>
    <property type="match status" value="1"/>
</dbReference>
<dbReference type="GO" id="GO:0015937">
    <property type="term" value="P:coenzyme A biosynthetic process"/>
    <property type="evidence" value="ECO:0007669"/>
    <property type="project" value="InterPro"/>
</dbReference>
<keyword evidence="4" id="KW-0547">Nucleotide-binding</keyword>
<dbReference type="PANTHER" id="PTHR24067">
    <property type="entry name" value="UBIQUITIN-CONJUGATING ENZYME E2"/>
    <property type="match status" value="1"/>
</dbReference>
<keyword evidence="5" id="KW-0833">Ubl conjugation pathway</keyword>
<evidence type="ECO:0000313" key="15">
    <source>
        <dbReference type="EMBL" id="VFU43490.1"/>
    </source>
</evidence>
<dbReference type="PROSITE" id="PS00183">
    <property type="entry name" value="UBC_1"/>
    <property type="match status" value="2"/>
</dbReference>
<evidence type="ECO:0000256" key="3">
    <source>
        <dbReference type="ARBA" id="ARBA00022679"/>
    </source>
</evidence>
<dbReference type="SUPFAM" id="SSF54495">
    <property type="entry name" value="UBC-like"/>
    <property type="match status" value="2"/>
</dbReference>
<dbReference type="GO" id="GO:0005737">
    <property type="term" value="C:cytoplasm"/>
    <property type="evidence" value="ECO:0007669"/>
    <property type="project" value="UniProtKB-ARBA"/>
</dbReference>
<gene>
    <name evidence="15" type="ORF">SVIM_LOCUS265050</name>
</gene>
<dbReference type="NCBIfam" id="TIGR00152">
    <property type="entry name" value="dephospho-CoA kinase"/>
    <property type="match status" value="1"/>
</dbReference>
<dbReference type="FunFam" id="3.40.50.300:FF:000485">
    <property type="entry name" value="Dephospho-CoA kinase CAB5"/>
    <property type="match status" value="1"/>
</dbReference>
<dbReference type="Gene3D" id="3.10.110.10">
    <property type="entry name" value="Ubiquitin Conjugating Enzyme"/>
    <property type="match status" value="2"/>
</dbReference>
<dbReference type="AlphaFoldDB" id="A0A6N2LQ42"/>
<dbReference type="InterPro" id="IPR023313">
    <property type="entry name" value="UBQ-conjugating_AS"/>
</dbReference>
<comment type="function">
    <text evidence="7">Catalyzes the phosphorylation of the 3'-hydroxyl group of dephosphocoenzyme A to form coenzyme A.</text>
</comment>
<dbReference type="PROSITE" id="PS51219">
    <property type="entry name" value="DPCK"/>
    <property type="match status" value="1"/>
</dbReference>
<dbReference type="CDD" id="cd23795">
    <property type="entry name" value="UBCc_UBE2G1"/>
    <property type="match status" value="2"/>
</dbReference>
<dbReference type="Gene3D" id="3.40.50.300">
    <property type="entry name" value="P-loop containing nucleotide triphosphate hydrolases"/>
    <property type="match status" value="1"/>
</dbReference>
<feature type="domain" description="UBC core" evidence="14">
    <location>
        <begin position="5"/>
        <end position="166"/>
    </location>
</feature>
<evidence type="ECO:0000256" key="9">
    <source>
        <dbReference type="ARBA" id="ARBA00060696"/>
    </source>
</evidence>
<feature type="active site" description="Glycyl thioester intermediate" evidence="13">
    <location>
        <position position="90"/>
    </location>
</feature>
<proteinExistence type="inferred from homology"/>
<reference evidence="15" key="1">
    <citation type="submission" date="2019-03" db="EMBL/GenBank/DDBJ databases">
        <authorList>
            <person name="Mank J."/>
            <person name="Almeida P."/>
        </authorList>
    </citation>
    <scope>NUCLEOTIDE SEQUENCE</scope>
    <source>
        <strain evidence="15">78183</strain>
    </source>
</reference>
<evidence type="ECO:0000256" key="6">
    <source>
        <dbReference type="ARBA" id="ARBA00022840"/>
    </source>
</evidence>
<evidence type="ECO:0000256" key="1">
    <source>
        <dbReference type="ARBA" id="ARBA00009018"/>
    </source>
</evidence>
<evidence type="ECO:0000259" key="14">
    <source>
        <dbReference type="PROSITE" id="PS50127"/>
    </source>
</evidence>
<evidence type="ECO:0000256" key="7">
    <source>
        <dbReference type="ARBA" id="ARBA00055723"/>
    </source>
</evidence>
<keyword evidence="6" id="KW-0067">ATP-binding</keyword>
<sequence length="561" mass="62664">MAASQASLLLQKQLRDLCKKPVDGFSAGLVDESDVFEWSVSIMGPPDTLYEGGFFNAIMSFPKNYPNSPPTIRFTSEMWHPNVYPDGKVCISILHPPGDDPNGYELATERWTPVHTVESIILSIISMLSSPNDESPANVDAAVDLCKNPVDGFSAGLIDENNVFEWSVTIIGPPDTLYEGGFFNAIMSFPQNYPVSPPTVRFTSEVWHPNVYANGKVCISILHPPGDDPNGYELATERWTPVHTVESIVLSIISMLSSPNDESPANVDAAKQWRENRNEFKKRVSRCVRKSQEIMRKQSFIRTKMKFTLLTINMNNDKHLCLSQVSKFLHSGDCYPGGISSGKSTASNLFKSHDIPVVDADIVARDVLKKDTGGYKGVVAAFGDDILQANGEVDRPKLGQIVFSDPGKRQLLNRLLAPYISSGIWWEILRLWLKGYKVIVLDIPLLFEAKMDKWTKPIVVVWVDTETQLQRLMARDRINEEDARNRIKAQMSLDLKRSQANIVIDNSGSLEDLEEQFQKVLVQVTRPLTWSEFWLSRQGTFSALVSTVIGVAAGKNVLSKL</sequence>
<dbReference type="FunFam" id="3.10.110.10:FF:000025">
    <property type="entry name" value="ubiquitin-conjugating enzyme E2 7"/>
    <property type="match status" value="2"/>
</dbReference>
<dbReference type="EC" id="2.7.1.24" evidence="10"/>
<comment type="function">
    <text evidence="8">Accepts the ubiquitin from the E1 complex and catalyzes its covalent attachment to other proteins. Involved in the formation of multiubiquitin chains. Signal the protein for selective degradation.</text>
</comment>
<comment type="similarity">
    <text evidence="1">Belongs to the CoaE family.</text>
</comment>
<evidence type="ECO:0000256" key="4">
    <source>
        <dbReference type="ARBA" id="ARBA00022741"/>
    </source>
</evidence>
<dbReference type="InterPro" id="IPR016135">
    <property type="entry name" value="UBQ-conjugating_enzyme/RWD"/>
</dbReference>
<evidence type="ECO:0000256" key="12">
    <source>
        <dbReference type="ARBA" id="ARBA00076292"/>
    </source>
</evidence>
<dbReference type="InterPro" id="IPR001977">
    <property type="entry name" value="Depp_CoAkinase"/>
</dbReference>
<dbReference type="GO" id="GO:0005524">
    <property type="term" value="F:ATP binding"/>
    <property type="evidence" value="ECO:0007669"/>
    <property type="project" value="UniProtKB-KW"/>
</dbReference>
<organism evidence="15">
    <name type="scientific">Salix viminalis</name>
    <name type="common">Common osier</name>
    <name type="synonym">Basket willow</name>
    <dbReference type="NCBI Taxonomy" id="40686"/>
    <lineage>
        <taxon>Eukaryota</taxon>
        <taxon>Viridiplantae</taxon>
        <taxon>Streptophyta</taxon>
        <taxon>Embryophyta</taxon>
        <taxon>Tracheophyta</taxon>
        <taxon>Spermatophyta</taxon>
        <taxon>Magnoliopsida</taxon>
        <taxon>eudicotyledons</taxon>
        <taxon>Gunneridae</taxon>
        <taxon>Pentapetalae</taxon>
        <taxon>rosids</taxon>
        <taxon>fabids</taxon>
        <taxon>Malpighiales</taxon>
        <taxon>Salicaceae</taxon>
        <taxon>Saliceae</taxon>
        <taxon>Salix</taxon>
    </lineage>
</organism>
<accession>A0A6N2LQ42</accession>
<feature type="domain" description="UBC core" evidence="14">
    <location>
        <begin position="162"/>
        <end position="293"/>
    </location>
</feature>
<evidence type="ECO:0000256" key="11">
    <source>
        <dbReference type="ARBA" id="ARBA00069592"/>
    </source>
</evidence>
<protein>
    <recommendedName>
        <fullName evidence="11">Dephospho-CoA kinase</fullName>
        <ecNumber evidence="2">2.3.2.23</ecNumber>
        <ecNumber evidence="10">2.7.1.24</ecNumber>
    </recommendedName>
    <alternativeName>
        <fullName evidence="12">Dephosphocoenzyme A kinase</fullName>
    </alternativeName>
</protein>
<name>A0A6N2LQ42_SALVM</name>
<dbReference type="PROSITE" id="PS50127">
    <property type="entry name" value="UBC_2"/>
    <property type="match status" value="2"/>
</dbReference>
<dbReference type="EMBL" id="CAADRP010001596">
    <property type="protein sequence ID" value="VFU43490.1"/>
    <property type="molecule type" value="Genomic_DNA"/>
</dbReference>
<dbReference type="InterPro" id="IPR027417">
    <property type="entry name" value="P-loop_NTPase"/>
</dbReference>
<dbReference type="SMART" id="SM00212">
    <property type="entry name" value="UBCc"/>
    <property type="match status" value="2"/>
</dbReference>
<dbReference type="HAMAP" id="MF_00376">
    <property type="entry name" value="Dephospho_CoA_kinase"/>
    <property type="match status" value="1"/>
</dbReference>
<keyword evidence="3" id="KW-0808">Transferase</keyword>
<dbReference type="InterPro" id="IPR050113">
    <property type="entry name" value="Ub_conjugating_enzyme"/>
</dbReference>
<dbReference type="CDD" id="cd02022">
    <property type="entry name" value="DPCK"/>
    <property type="match status" value="1"/>
</dbReference>
<evidence type="ECO:0000256" key="2">
    <source>
        <dbReference type="ARBA" id="ARBA00012486"/>
    </source>
</evidence>
<dbReference type="EC" id="2.3.2.23" evidence="2"/>
<evidence type="ECO:0000256" key="13">
    <source>
        <dbReference type="PROSITE-ProRule" id="PRU10133"/>
    </source>
</evidence>
<dbReference type="InterPro" id="IPR000608">
    <property type="entry name" value="UBC"/>
</dbReference>